<dbReference type="Gene3D" id="1.10.1200.270">
    <property type="entry name" value="Methyltransferase, alpha-helical capping domain"/>
    <property type="match status" value="1"/>
</dbReference>
<dbReference type="GO" id="GO:0046872">
    <property type="term" value="F:metal ion binding"/>
    <property type="evidence" value="ECO:0007669"/>
    <property type="project" value="UniProtKB-KW"/>
</dbReference>
<evidence type="ECO:0000313" key="5">
    <source>
        <dbReference type="EMBL" id="KAK6931582.1"/>
    </source>
</evidence>
<organism evidence="5 6">
    <name type="scientific">Dillenia turbinata</name>
    <dbReference type="NCBI Taxonomy" id="194707"/>
    <lineage>
        <taxon>Eukaryota</taxon>
        <taxon>Viridiplantae</taxon>
        <taxon>Streptophyta</taxon>
        <taxon>Embryophyta</taxon>
        <taxon>Tracheophyta</taxon>
        <taxon>Spermatophyta</taxon>
        <taxon>Magnoliopsida</taxon>
        <taxon>eudicotyledons</taxon>
        <taxon>Gunneridae</taxon>
        <taxon>Pentapetalae</taxon>
        <taxon>Dilleniales</taxon>
        <taxon>Dilleniaceae</taxon>
        <taxon>Dillenia</taxon>
    </lineage>
</organism>
<reference evidence="5 6" key="1">
    <citation type="submission" date="2023-12" db="EMBL/GenBank/DDBJ databases">
        <title>A high-quality genome assembly for Dillenia turbinata (Dilleniales).</title>
        <authorList>
            <person name="Chanderbali A."/>
        </authorList>
    </citation>
    <scope>NUCLEOTIDE SEQUENCE [LARGE SCALE GENOMIC DNA]</scope>
    <source>
        <strain evidence="5">LSX21</strain>
        <tissue evidence="5">Leaf</tissue>
    </source>
</reference>
<keyword evidence="6" id="KW-1185">Reference proteome</keyword>
<gene>
    <name evidence="5" type="ORF">RJ641_003375</name>
</gene>
<evidence type="ECO:0000256" key="3">
    <source>
        <dbReference type="ARBA" id="ARBA00022723"/>
    </source>
</evidence>
<dbReference type="Proteomes" id="UP001370490">
    <property type="component" value="Unassembled WGS sequence"/>
</dbReference>
<dbReference type="InterPro" id="IPR005299">
    <property type="entry name" value="MeTrfase_7"/>
</dbReference>
<keyword evidence="4" id="KW-0460">Magnesium</keyword>
<sequence length="335" mass="37586">RGAVEVAVESISKDIMEKFDIKQLPSNSLTPIRIVDFGCAAGPNTFIAVQGMVDAVTNKFETEGLDPKDIEFQVFFNDQVANDFNTLFATLPPDRKYYAAAVPSTFYKFLFPKGSLHFAHSSIAVNWFSELPEEVLDEKSPAFNKGRIHYLGASKEVVEAFSAQFTRDMEFFLDARAQEFVSGGLMALLVAGIPETAIASQTSTSTEFEILGSCLLDMAKMGLISEEKVDSFNLPLYYPTPSELKAVLEKNDDFVVEKIEILKNPREHITMPNVKARTLYLRSAFEKLMNQHFGEGVVDELFKRYAEKVAASPFFLNPANQRSTVMYALLKRKDY</sequence>
<keyword evidence="3" id="KW-0479">Metal-binding</keyword>
<name>A0AAN8VLC1_9MAGN</name>
<dbReference type="GO" id="GO:0032259">
    <property type="term" value="P:methylation"/>
    <property type="evidence" value="ECO:0007669"/>
    <property type="project" value="UniProtKB-KW"/>
</dbReference>
<evidence type="ECO:0000256" key="1">
    <source>
        <dbReference type="ARBA" id="ARBA00022603"/>
    </source>
</evidence>
<keyword evidence="2" id="KW-0808">Transferase</keyword>
<dbReference type="AlphaFoldDB" id="A0AAN8VLC1"/>
<keyword evidence="1 5" id="KW-0489">Methyltransferase</keyword>
<accession>A0AAN8VLC1</accession>
<evidence type="ECO:0000256" key="4">
    <source>
        <dbReference type="ARBA" id="ARBA00022842"/>
    </source>
</evidence>
<evidence type="ECO:0000313" key="6">
    <source>
        <dbReference type="Proteomes" id="UP001370490"/>
    </source>
</evidence>
<dbReference type="GO" id="GO:0008168">
    <property type="term" value="F:methyltransferase activity"/>
    <property type="evidence" value="ECO:0007669"/>
    <property type="project" value="UniProtKB-KW"/>
</dbReference>
<dbReference type="PANTHER" id="PTHR31009">
    <property type="entry name" value="S-ADENOSYL-L-METHIONINE:CARBOXYL METHYLTRANSFERASE FAMILY PROTEIN"/>
    <property type="match status" value="1"/>
</dbReference>
<comment type="caution">
    <text evidence="5">The sequence shown here is derived from an EMBL/GenBank/DDBJ whole genome shotgun (WGS) entry which is preliminary data.</text>
</comment>
<dbReference type="Gene3D" id="3.40.50.150">
    <property type="entry name" value="Vaccinia Virus protein VP39"/>
    <property type="match status" value="1"/>
</dbReference>
<feature type="non-terminal residue" evidence="5">
    <location>
        <position position="1"/>
    </location>
</feature>
<dbReference type="Pfam" id="PF03492">
    <property type="entry name" value="Methyltransf_7"/>
    <property type="match status" value="1"/>
</dbReference>
<evidence type="ECO:0000256" key="2">
    <source>
        <dbReference type="ARBA" id="ARBA00022679"/>
    </source>
</evidence>
<dbReference type="EMBL" id="JBAMMX010000011">
    <property type="protein sequence ID" value="KAK6931582.1"/>
    <property type="molecule type" value="Genomic_DNA"/>
</dbReference>
<dbReference type="InterPro" id="IPR042086">
    <property type="entry name" value="MeTrfase_capping"/>
</dbReference>
<dbReference type="InterPro" id="IPR029063">
    <property type="entry name" value="SAM-dependent_MTases_sf"/>
</dbReference>
<proteinExistence type="predicted"/>
<protein>
    <submittedName>
        <fullName evidence="5">SAM dependent carboxyl methyltransferase</fullName>
    </submittedName>
</protein>
<dbReference type="SUPFAM" id="SSF53335">
    <property type="entry name" value="S-adenosyl-L-methionine-dependent methyltransferases"/>
    <property type="match status" value="1"/>
</dbReference>